<accession>A0A494VYF2</accession>
<feature type="binding site" evidence="18">
    <location>
        <position position="408"/>
    </location>
    <ligand>
        <name>acetyl-CoA</name>
        <dbReference type="ChEBI" id="CHEBI:57288"/>
    </ligand>
</feature>
<feature type="region of interest" description="N-acetyltransferase" evidence="18">
    <location>
        <begin position="253"/>
        <end position="451"/>
    </location>
</feature>
<evidence type="ECO:0000256" key="10">
    <source>
        <dbReference type="ARBA" id="ARBA00022960"/>
    </source>
</evidence>
<dbReference type="GO" id="GO:0016020">
    <property type="term" value="C:membrane"/>
    <property type="evidence" value="ECO:0007669"/>
    <property type="project" value="GOC"/>
</dbReference>
<feature type="binding site" evidence="18">
    <location>
        <position position="229"/>
    </location>
    <ligand>
        <name>UDP-N-acetyl-alpha-D-glucosamine</name>
        <dbReference type="ChEBI" id="CHEBI:57705"/>
    </ligand>
</feature>
<dbReference type="AlphaFoldDB" id="A0A494VYF2"/>
<dbReference type="GO" id="GO:0071555">
    <property type="term" value="P:cell wall organization"/>
    <property type="evidence" value="ECO:0007669"/>
    <property type="project" value="UniProtKB-KW"/>
</dbReference>
<dbReference type="GO" id="GO:0009252">
    <property type="term" value="P:peptidoglycan biosynthetic process"/>
    <property type="evidence" value="ECO:0007669"/>
    <property type="project" value="UniProtKB-UniRule"/>
</dbReference>
<feature type="binding site" evidence="18">
    <location>
        <position position="160"/>
    </location>
    <ligand>
        <name>UDP-N-acetyl-alpha-D-glucosamine</name>
        <dbReference type="ChEBI" id="CHEBI:57705"/>
    </ligand>
</feature>
<keyword evidence="12 18" id="KW-0511">Multifunctional enzyme</keyword>
<evidence type="ECO:0000256" key="8">
    <source>
        <dbReference type="ARBA" id="ARBA00022737"/>
    </source>
</evidence>
<dbReference type="GO" id="GO:0000287">
    <property type="term" value="F:magnesium ion binding"/>
    <property type="evidence" value="ECO:0007669"/>
    <property type="project" value="UniProtKB-UniRule"/>
</dbReference>
<dbReference type="Pfam" id="PF00132">
    <property type="entry name" value="Hexapep"/>
    <property type="match status" value="2"/>
</dbReference>
<dbReference type="GO" id="GO:0009245">
    <property type="term" value="P:lipid A biosynthetic process"/>
    <property type="evidence" value="ECO:0007669"/>
    <property type="project" value="UniProtKB-UniRule"/>
</dbReference>
<dbReference type="InterPro" id="IPR029044">
    <property type="entry name" value="Nucleotide-diphossugar_trans"/>
</dbReference>
<comment type="catalytic activity">
    <reaction evidence="15 18">
        <text>alpha-D-glucosamine 1-phosphate + acetyl-CoA = N-acetyl-alpha-D-glucosamine 1-phosphate + CoA + H(+)</text>
        <dbReference type="Rhea" id="RHEA:13725"/>
        <dbReference type="ChEBI" id="CHEBI:15378"/>
        <dbReference type="ChEBI" id="CHEBI:57287"/>
        <dbReference type="ChEBI" id="CHEBI:57288"/>
        <dbReference type="ChEBI" id="CHEBI:57776"/>
        <dbReference type="ChEBI" id="CHEBI:58516"/>
        <dbReference type="EC" id="2.3.1.157"/>
    </reaction>
</comment>
<comment type="pathway">
    <text evidence="18">Bacterial outer membrane biogenesis; LPS lipid A biosynthesis.</text>
</comment>
<dbReference type="CDD" id="cd02540">
    <property type="entry name" value="GT2_GlmU_N_bac"/>
    <property type="match status" value="1"/>
</dbReference>
<evidence type="ECO:0000256" key="17">
    <source>
        <dbReference type="ARBA" id="ARBA00049628"/>
    </source>
</evidence>
<evidence type="ECO:0000259" key="19">
    <source>
        <dbReference type="Pfam" id="PF12804"/>
    </source>
</evidence>
<comment type="cofactor">
    <cofactor evidence="18">
        <name>Mg(2+)</name>
        <dbReference type="ChEBI" id="CHEBI:18420"/>
    </cofactor>
    <text evidence="18">Binds 1 Mg(2+) ion per subunit.</text>
</comment>
<comment type="catalytic activity">
    <reaction evidence="16 18">
        <text>N-acetyl-alpha-D-glucosamine 1-phosphate + UTP + H(+) = UDP-N-acetyl-alpha-D-glucosamine + diphosphate</text>
        <dbReference type="Rhea" id="RHEA:13509"/>
        <dbReference type="ChEBI" id="CHEBI:15378"/>
        <dbReference type="ChEBI" id="CHEBI:33019"/>
        <dbReference type="ChEBI" id="CHEBI:46398"/>
        <dbReference type="ChEBI" id="CHEBI:57705"/>
        <dbReference type="ChEBI" id="CHEBI:57776"/>
        <dbReference type="EC" id="2.7.7.23"/>
    </reaction>
</comment>
<feature type="binding site" evidence="18">
    <location>
        <position position="362"/>
    </location>
    <ligand>
        <name>UDP-N-acetyl-alpha-D-glucosamine</name>
        <dbReference type="ChEBI" id="CHEBI:57705"/>
    </ligand>
</feature>
<evidence type="ECO:0000256" key="16">
    <source>
        <dbReference type="ARBA" id="ARBA00048493"/>
    </source>
</evidence>
<keyword evidence="7 18" id="KW-0479">Metal-binding</keyword>
<evidence type="ECO:0000256" key="9">
    <source>
        <dbReference type="ARBA" id="ARBA00022842"/>
    </source>
</evidence>
<dbReference type="InterPro" id="IPR025877">
    <property type="entry name" value="MobA-like_NTP_Trfase"/>
</dbReference>
<feature type="domain" description="MobA-like NTP transferase" evidence="19">
    <location>
        <begin position="9"/>
        <end position="132"/>
    </location>
</feature>
<keyword evidence="13 18" id="KW-0012">Acyltransferase</keyword>
<dbReference type="InterPro" id="IPR018357">
    <property type="entry name" value="Hexapep_transf_CS"/>
</dbReference>
<evidence type="ECO:0000313" key="21">
    <source>
        <dbReference type="Proteomes" id="UP000279959"/>
    </source>
</evidence>
<keyword evidence="9 18" id="KW-0460">Magnesium</keyword>
<dbReference type="InterPro" id="IPR011004">
    <property type="entry name" value="Trimer_LpxA-like_sf"/>
</dbReference>
<dbReference type="SUPFAM" id="SSF53448">
    <property type="entry name" value="Nucleotide-diphospho-sugar transferases"/>
    <property type="match status" value="1"/>
</dbReference>
<comment type="subcellular location">
    <subcellularLocation>
        <location evidence="1 18">Cytoplasm</location>
    </subcellularLocation>
</comment>
<comment type="similarity">
    <text evidence="2 18">In the C-terminal section; belongs to the transferase hexapeptide repeat family.</text>
</comment>
<feature type="binding site" evidence="18">
    <location>
        <begin position="82"/>
        <end position="83"/>
    </location>
    <ligand>
        <name>UDP-N-acetyl-alpha-D-glucosamine</name>
        <dbReference type="ChEBI" id="CHEBI:57705"/>
    </ligand>
</feature>
<feature type="binding site" evidence="18">
    <location>
        <position position="77"/>
    </location>
    <ligand>
        <name>UDP-N-acetyl-alpha-D-glucosamine</name>
        <dbReference type="ChEBI" id="CHEBI:57705"/>
    </ligand>
</feature>
<dbReference type="InterPro" id="IPR005882">
    <property type="entry name" value="Bifunctional_GlmU"/>
</dbReference>
<evidence type="ECO:0000256" key="18">
    <source>
        <dbReference type="HAMAP-Rule" id="MF_01631"/>
    </source>
</evidence>
<feature type="region of interest" description="Pyrophosphorylase" evidence="18">
    <location>
        <begin position="1"/>
        <end position="231"/>
    </location>
</feature>
<dbReference type="Gene3D" id="2.160.10.10">
    <property type="entry name" value="Hexapeptide repeat proteins"/>
    <property type="match status" value="1"/>
</dbReference>
<feature type="binding site" evidence="18">
    <location>
        <begin position="105"/>
        <end position="107"/>
    </location>
    <ligand>
        <name>UDP-N-acetyl-alpha-D-glucosamine</name>
        <dbReference type="ChEBI" id="CHEBI:57705"/>
    </ligand>
</feature>
<dbReference type="GO" id="GO:0005737">
    <property type="term" value="C:cytoplasm"/>
    <property type="evidence" value="ECO:0007669"/>
    <property type="project" value="UniProtKB-SubCell"/>
</dbReference>
<feature type="binding site" evidence="18">
    <location>
        <position position="107"/>
    </location>
    <ligand>
        <name>Mg(2+)</name>
        <dbReference type="ChEBI" id="CHEBI:18420"/>
    </ligand>
</feature>
<dbReference type="GO" id="GO:0008360">
    <property type="term" value="P:regulation of cell shape"/>
    <property type="evidence" value="ECO:0007669"/>
    <property type="project" value="UniProtKB-KW"/>
</dbReference>
<gene>
    <name evidence="18" type="primary">glmU</name>
    <name evidence="20" type="ORF">SAMIE_1009440</name>
</gene>
<protein>
    <recommendedName>
        <fullName evidence="18">Bifunctional protein GlmU</fullName>
    </recommendedName>
    <domain>
        <recommendedName>
            <fullName evidence="18">UDP-N-acetylglucosamine pyrophosphorylase</fullName>
            <ecNumber evidence="18">2.7.7.23</ecNumber>
        </recommendedName>
        <alternativeName>
            <fullName evidence="18">N-acetylglucosamine-1-phosphate uridyltransferase</fullName>
        </alternativeName>
    </domain>
    <domain>
        <recommendedName>
            <fullName evidence="18">Glucosamine-1-phosphate N-acetyltransferase</fullName>
            <ecNumber evidence="18">2.3.1.157</ecNumber>
        </recommendedName>
    </domain>
</protein>
<evidence type="ECO:0000256" key="5">
    <source>
        <dbReference type="ARBA" id="ARBA00022679"/>
    </source>
</evidence>
<comment type="subunit">
    <text evidence="18">Homotrimer.</text>
</comment>
<dbReference type="InterPro" id="IPR038009">
    <property type="entry name" value="GlmU_C_LbH"/>
</dbReference>
<feature type="active site" description="Proton acceptor" evidence="18">
    <location>
        <position position="348"/>
    </location>
</feature>
<evidence type="ECO:0000313" key="20">
    <source>
        <dbReference type="EMBL" id="BBD97443.1"/>
    </source>
</evidence>
<dbReference type="PANTHER" id="PTHR43584">
    <property type="entry name" value="NUCLEOTIDYL TRANSFERASE"/>
    <property type="match status" value="1"/>
</dbReference>
<dbReference type="GO" id="GO:0006048">
    <property type="term" value="P:UDP-N-acetylglucosamine biosynthetic process"/>
    <property type="evidence" value="ECO:0007669"/>
    <property type="project" value="UniProtKB-UniPathway"/>
</dbReference>
<comment type="function">
    <text evidence="17 18">Catalyzes the last two sequential reactions in the de novo biosynthetic pathway for UDP-N-acetylglucosamine (UDP-GlcNAc). The C-terminal domain catalyzes the transfer of acetyl group from acetyl coenzyme A to glucosamine-1-phosphate (GlcN-1-P) to produce N-acetylglucosamine-1-phosphate (GlcNAc-1-P), which is converted into UDP-GlcNAc by the transfer of uridine 5-monophosphate (from uridine 5-triphosphate), a reaction catalyzed by the N-terminal domain.</text>
</comment>
<keyword evidence="5 18" id="KW-0808">Transferase</keyword>
<evidence type="ECO:0000256" key="6">
    <source>
        <dbReference type="ARBA" id="ARBA00022695"/>
    </source>
</evidence>
<evidence type="ECO:0000256" key="13">
    <source>
        <dbReference type="ARBA" id="ARBA00023315"/>
    </source>
</evidence>
<dbReference type="KEGG" id="sami:SAMIE_1009440"/>
<dbReference type="PANTHER" id="PTHR43584:SF3">
    <property type="entry name" value="BIFUNCTIONAL PROTEIN GLMU"/>
    <property type="match status" value="1"/>
</dbReference>
<feature type="binding site" evidence="18">
    <location>
        <position position="229"/>
    </location>
    <ligand>
        <name>Mg(2+)</name>
        <dbReference type="ChEBI" id="CHEBI:18420"/>
    </ligand>
</feature>
<feature type="binding site" evidence="18">
    <location>
        <position position="390"/>
    </location>
    <ligand>
        <name>acetyl-CoA</name>
        <dbReference type="ChEBI" id="CHEBI:57288"/>
    </ligand>
</feature>
<evidence type="ECO:0000256" key="12">
    <source>
        <dbReference type="ARBA" id="ARBA00023268"/>
    </source>
</evidence>
<dbReference type="Pfam" id="PF12804">
    <property type="entry name" value="NTP_transf_3"/>
    <property type="match status" value="1"/>
</dbReference>
<dbReference type="SUPFAM" id="SSF51161">
    <property type="entry name" value="Trimeric LpxA-like enzymes"/>
    <property type="match status" value="1"/>
</dbReference>
<feature type="binding site" evidence="18">
    <location>
        <position position="26"/>
    </location>
    <ligand>
        <name>UDP-N-acetyl-alpha-D-glucosamine</name>
        <dbReference type="ChEBI" id="CHEBI:57705"/>
    </ligand>
</feature>
<feature type="binding site" evidence="18">
    <location>
        <position position="425"/>
    </location>
    <ligand>
        <name>acetyl-CoA</name>
        <dbReference type="ChEBI" id="CHEBI:57288"/>
    </ligand>
</feature>
<evidence type="ECO:0000256" key="7">
    <source>
        <dbReference type="ARBA" id="ARBA00022723"/>
    </source>
</evidence>
<evidence type="ECO:0000256" key="15">
    <source>
        <dbReference type="ARBA" id="ARBA00048247"/>
    </source>
</evidence>
<dbReference type="GO" id="GO:0000902">
    <property type="term" value="P:cell morphogenesis"/>
    <property type="evidence" value="ECO:0007669"/>
    <property type="project" value="UniProtKB-UniRule"/>
</dbReference>
<feature type="binding site" evidence="18">
    <location>
        <begin position="371"/>
        <end position="372"/>
    </location>
    <ligand>
        <name>acetyl-CoA</name>
        <dbReference type="ChEBI" id="CHEBI:57288"/>
    </ligand>
</feature>
<organism evidence="20 21">
    <name type="scientific">Sphingobium amiense</name>
    <dbReference type="NCBI Taxonomy" id="135719"/>
    <lineage>
        <taxon>Bacteria</taxon>
        <taxon>Pseudomonadati</taxon>
        <taxon>Pseudomonadota</taxon>
        <taxon>Alphaproteobacteria</taxon>
        <taxon>Sphingomonadales</taxon>
        <taxon>Sphingomonadaceae</taxon>
        <taxon>Sphingobium</taxon>
    </lineage>
</organism>
<feature type="binding site" evidence="18">
    <location>
        <position position="336"/>
    </location>
    <ligand>
        <name>UDP-N-acetyl-alpha-D-glucosamine</name>
        <dbReference type="ChEBI" id="CHEBI:57705"/>
    </ligand>
</feature>
<keyword evidence="6 18" id="KW-0548">Nucleotidyltransferase</keyword>
<dbReference type="NCBIfam" id="NF010933">
    <property type="entry name" value="PRK14353.1"/>
    <property type="match status" value="1"/>
</dbReference>
<dbReference type="Proteomes" id="UP000279959">
    <property type="component" value="Chromosome"/>
</dbReference>
<dbReference type="NCBIfam" id="TIGR01173">
    <property type="entry name" value="glmU"/>
    <property type="match status" value="1"/>
</dbReference>
<dbReference type="UniPathway" id="UPA00113">
    <property type="reaction ID" value="UER00532"/>
</dbReference>
<keyword evidence="11 18" id="KW-0573">Peptidoglycan synthesis</keyword>
<dbReference type="GO" id="GO:0003977">
    <property type="term" value="F:UDP-N-acetylglucosamine diphosphorylase activity"/>
    <property type="evidence" value="ECO:0007669"/>
    <property type="project" value="UniProtKB-UniRule"/>
</dbReference>
<comment type="pathway">
    <text evidence="18">Nucleotide-sugar biosynthesis; UDP-N-acetyl-alpha-D-glucosamine biosynthesis; N-acetyl-alpha-D-glucosamine 1-phosphate from alpha-D-glucosamine 6-phosphate (route II): step 2/2.</text>
</comment>
<evidence type="ECO:0000256" key="1">
    <source>
        <dbReference type="ARBA" id="ARBA00004496"/>
    </source>
</evidence>
<evidence type="ECO:0000256" key="11">
    <source>
        <dbReference type="ARBA" id="ARBA00022984"/>
    </source>
</evidence>
<proteinExistence type="inferred from homology"/>
<dbReference type="EC" id="2.7.7.23" evidence="18"/>
<feature type="binding site" evidence="18">
    <location>
        <position position="365"/>
    </location>
    <ligand>
        <name>acetyl-CoA</name>
        <dbReference type="ChEBI" id="CHEBI:57288"/>
    </ligand>
</feature>
<feature type="binding site" evidence="18">
    <location>
        <position position="351"/>
    </location>
    <ligand>
        <name>UDP-N-acetyl-alpha-D-glucosamine</name>
        <dbReference type="ChEBI" id="CHEBI:57705"/>
    </ligand>
</feature>
<evidence type="ECO:0000256" key="14">
    <source>
        <dbReference type="ARBA" id="ARBA00023316"/>
    </source>
</evidence>
<dbReference type="EC" id="2.3.1.157" evidence="18"/>
<evidence type="ECO:0000256" key="3">
    <source>
        <dbReference type="ARBA" id="ARBA00007947"/>
    </source>
</evidence>
<feature type="binding site" evidence="18">
    <location>
        <position position="145"/>
    </location>
    <ligand>
        <name>UDP-N-acetyl-alpha-D-glucosamine</name>
        <dbReference type="ChEBI" id="CHEBI:57705"/>
    </ligand>
</feature>
<dbReference type="UniPathway" id="UPA00973"/>
<name>A0A494VYF2_9SPHN</name>
<dbReference type="HAMAP" id="MF_01631">
    <property type="entry name" value="GlmU"/>
    <property type="match status" value="1"/>
</dbReference>
<sequence length="451" mass="47470">MTAHRPLAVIILAAGQGTRMKSGLHKVLHPVAGRPMLLHLLASVGTLEPERQVVVVGAGRDQVERAVAGTGAVIAVQDRQLGTGHAVAQAHDALAGFAGDVLILYGDVPLVRPETMRAMLDRLSRGDEPRAVVLGFRPDDAAAYGRVVADGQGIIEKMVEYKDASEAERAVTLCNSGLMAVRSTDLFVLLDRIGNDNAAGEYYLPDIVMLPGGQSAVIETEAWEVAGVNSRIELAGVEAMWQARRRLDAMREGVTLIAPDTVFFSHDTVLGRDVVVEPNVVFGPGVTVSDDVTIHAFSHLEGARIESGAEIGPYARLRPGAEIGRKAKVGNFVEVKKSRLEEGAKANHLSYIGDAHVGAGANIGAGTITCNYDGFLKYRTEIGAGAFIGSNSALVAPASIGAGAIVAAGSVVTKPVEADALCLVRPEQVEKPGWAARFRETMKAKKAAAKA</sequence>
<dbReference type="Gene3D" id="3.90.550.10">
    <property type="entry name" value="Spore Coat Polysaccharide Biosynthesis Protein SpsA, Chain A"/>
    <property type="match status" value="1"/>
</dbReference>
<dbReference type="PROSITE" id="PS00101">
    <property type="entry name" value="HEXAPEP_TRANSFERASES"/>
    <property type="match status" value="1"/>
</dbReference>
<keyword evidence="8 18" id="KW-0677">Repeat</keyword>
<reference evidence="20 21" key="1">
    <citation type="submission" date="2018-05" db="EMBL/GenBank/DDBJ databases">
        <title>Complete Genome Sequence of the Nonylphenol-Degrading Bacterium Sphingobium amiense DSM 16289T.</title>
        <authorList>
            <person name="Ootsuka M."/>
            <person name="Nishizawa T."/>
            <person name="Ohta H."/>
        </authorList>
    </citation>
    <scope>NUCLEOTIDE SEQUENCE [LARGE SCALE GENOMIC DNA]</scope>
    <source>
        <strain evidence="20 21">DSM 16289</strain>
    </source>
</reference>
<comment type="similarity">
    <text evidence="3 18">In the N-terminal section; belongs to the N-acetylglucosamine-1-phosphate uridyltransferase family.</text>
</comment>
<evidence type="ECO:0000256" key="4">
    <source>
        <dbReference type="ARBA" id="ARBA00022490"/>
    </source>
</evidence>
<dbReference type="InterPro" id="IPR001451">
    <property type="entry name" value="Hexapep"/>
</dbReference>
<dbReference type="EMBL" id="AP018664">
    <property type="protein sequence ID" value="BBD97443.1"/>
    <property type="molecule type" value="Genomic_DNA"/>
</dbReference>
<keyword evidence="10 18" id="KW-0133">Cell shape</keyword>
<feature type="binding site" evidence="18">
    <location>
        <position position="318"/>
    </location>
    <ligand>
        <name>UDP-N-acetyl-alpha-D-glucosamine</name>
        <dbReference type="ChEBI" id="CHEBI:57705"/>
    </ligand>
</feature>
<feature type="binding site" evidence="18">
    <location>
        <begin position="12"/>
        <end position="15"/>
    </location>
    <ligand>
        <name>UDP-N-acetyl-alpha-D-glucosamine</name>
        <dbReference type="ChEBI" id="CHEBI:57705"/>
    </ligand>
</feature>
<dbReference type="InterPro" id="IPR050065">
    <property type="entry name" value="GlmU-like"/>
</dbReference>
<dbReference type="CDD" id="cd03353">
    <property type="entry name" value="LbH_GlmU_C"/>
    <property type="match status" value="1"/>
</dbReference>
<evidence type="ECO:0000256" key="2">
    <source>
        <dbReference type="ARBA" id="ARBA00007707"/>
    </source>
</evidence>
<keyword evidence="14 18" id="KW-0961">Cell wall biogenesis/degradation</keyword>
<dbReference type="GO" id="GO:0019134">
    <property type="term" value="F:glucosamine-1-phosphate N-acetyltransferase activity"/>
    <property type="evidence" value="ECO:0007669"/>
    <property type="project" value="UniProtKB-UniRule"/>
</dbReference>
<keyword evidence="21" id="KW-1185">Reference proteome</keyword>
<keyword evidence="4 18" id="KW-0963">Cytoplasm</keyword>
<feature type="binding site" evidence="18">
    <location>
        <position position="175"/>
    </location>
    <ligand>
        <name>UDP-N-acetyl-alpha-D-glucosamine</name>
        <dbReference type="ChEBI" id="CHEBI:57705"/>
    </ligand>
</feature>
<feature type="region of interest" description="Linker" evidence="18">
    <location>
        <begin position="232"/>
        <end position="252"/>
    </location>
</feature>
<comment type="pathway">
    <text evidence="18">Nucleotide-sugar biosynthesis; UDP-N-acetyl-alpha-D-glucosamine biosynthesis; UDP-N-acetyl-alpha-D-glucosamine from N-acetyl-alpha-D-glucosamine 1-phosphate: step 1/1.</text>
</comment>